<dbReference type="AlphaFoldDB" id="A0AAD8PLD2"/>
<dbReference type="Proteomes" id="UP001230504">
    <property type="component" value="Unassembled WGS sequence"/>
</dbReference>
<organism evidence="1 2">
    <name type="scientific">Colletotrichum navitas</name>
    <dbReference type="NCBI Taxonomy" id="681940"/>
    <lineage>
        <taxon>Eukaryota</taxon>
        <taxon>Fungi</taxon>
        <taxon>Dikarya</taxon>
        <taxon>Ascomycota</taxon>
        <taxon>Pezizomycotina</taxon>
        <taxon>Sordariomycetes</taxon>
        <taxon>Hypocreomycetidae</taxon>
        <taxon>Glomerellales</taxon>
        <taxon>Glomerellaceae</taxon>
        <taxon>Colletotrichum</taxon>
        <taxon>Colletotrichum graminicola species complex</taxon>
    </lineage>
</organism>
<name>A0AAD8PLD2_9PEZI</name>
<dbReference type="RefSeq" id="XP_060407499.1">
    <property type="nucleotide sequence ID" value="XM_060565264.1"/>
</dbReference>
<accession>A0AAD8PLD2</accession>
<evidence type="ECO:0000313" key="2">
    <source>
        <dbReference type="Proteomes" id="UP001230504"/>
    </source>
</evidence>
<protein>
    <submittedName>
        <fullName evidence="1">Uncharacterized protein</fullName>
    </submittedName>
</protein>
<proteinExistence type="predicted"/>
<sequence>MNSIGFCSAFASGILTRIIRGGASVKSCTDKARKPWCKPHLFITRSRCQKEFGEFGGPRRSNPTAGNLDDPPDFAIASGLEAAPSTQYLSWWDGRLDGSSSPTPRILCCRGETRRAMHWWHGVRIATQIRLNAAPGTAYYCSLMEGIASNSLEMLNTRLSTSVQSIN</sequence>
<gene>
    <name evidence="1" type="ORF">LY79DRAFT_97488</name>
</gene>
<comment type="caution">
    <text evidence="1">The sequence shown here is derived from an EMBL/GenBank/DDBJ whole genome shotgun (WGS) entry which is preliminary data.</text>
</comment>
<keyword evidence="2" id="KW-1185">Reference proteome</keyword>
<evidence type="ECO:0000313" key="1">
    <source>
        <dbReference type="EMBL" id="KAK1566320.1"/>
    </source>
</evidence>
<dbReference type="EMBL" id="JAHLJV010000146">
    <property type="protein sequence ID" value="KAK1566320.1"/>
    <property type="molecule type" value="Genomic_DNA"/>
</dbReference>
<reference evidence="1" key="1">
    <citation type="submission" date="2021-06" db="EMBL/GenBank/DDBJ databases">
        <title>Comparative genomics, transcriptomics and evolutionary studies reveal genomic signatures of adaptation to plant cell wall in hemibiotrophic fungi.</title>
        <authorList>
            <consortium name="DOE Joint Genome Institute"/>
            <person name="Baroncelli R."/>
            <person name="Diaz J.F."/>
            <person name="Benocci T."/>
            <person name="Peng M."/>
            <person name="Battaglia E."/>
            <person name="Haridas S."/>
            <person name="Andreopoulos W."/>
            <person name="Labutti K."/>
            <person name="Pangilinan J."/>
            <person name="Floch G.L."/>
            <person name="Makela M.R."/>
            <person name="Henrissat B."/>
            <person name="Grigoriev I.V."/>
            <person name="Crouch J.A."/>
            <person name="De Vries R.P."/>
            <person name="Sukno S.A."/>
            <person name="Thon M.R."/>
        </authorList>
    </citation>
    <scope>NUCLEOTIDE SEQUENCE</scope>
    <source>
        <strain evidence="1">CBS 125086</strain>
    </source>
</reference>
<dbReference type="GeneID" id="85449504"/>